<accession>A0A5B6ZV30</accession>
<dbReference type="GO" id="GO:0003676">
    <property type="term" value="F:nucleic acid binding"/>
    <property type="evidence" value="ECO:0007669"/>
    <property type="project" value="InterPro"/>
</dbReference>
<evidence type="ECO:0000256" key="1">
    <source>
        <dbReference type="SAM" id="MobiDB-lite"/>
    </source>
</evidence>
<dbReference type="AlphaFoldDB" id="A0A5B6ZV30"/>
<sequence>MPVLRSQVRRGRAAKQQPNPDPIEGEAIATRTRRRLATAKQQPNPIEIARRTRRRRAAAAAPKRDRPINGNIVQADTTEIERYEQERSDRELSQAEMRKTMDDLNRRIHDQRFALEILQVPEKQWRAYGDHYQRPYGEGSTSSSAAAAIETETFRVYFKGLVSEERIRDSTVTVAAIGVAICDSRDNLISELGKPLKSKEMSREAVEIEALIEGLNAAHSLNLKRVEFLCDDPTLYQYFSGEARPGGLREFKITTLCIQVLLLKTKFMYCRPFLWHKMMLGMYLNLQGMLYFLKSLGLYKLVMERFLMRLV</sequence>
<dbReference type="InterPro" id="IPR002156">
    <property type="entry name" value="RNaseH_domain"/>
</dbReference>
<evidence type="ECO:0000313" key="3">
    <source>
        <dbReference type="EMBL" id="MPA47418.1"/>
    </source>
</evidence>
<gene>
    <name evidence="3" type="ORF">Din_016859</name>
</gene>
<dbReference type="EMBL" id="GHES01016859">
    <property type="protein sequence ID" value="MPA47418.1"/>
    <property type="molecule type" value="Transcribed_RNA"/>
</dbReference>
<dbReference type="GO" id="GO:0004523">
    <property type="term" value="F:RNA-DNA hybrid ribonuclease activity"/>
    <property type="evidence" value="ECO:0007669"/>
    <property type="project" value="InterPro"/>
</dbReference>
<evidence type="ECO:0000259" key="2">
    <source>
        <dbReference type="Pfam" id="PF13456"/>
    </source>
</evidence>
<feature type="region of interest" description="Disordered" evidence="1">
    <location>
        <begin position="1"/>
        <end position="29"/>
    </location>
</feature>
<feature type="domain" description="RNase H type-1" evidence="2">
    <location>
        <begin position="174"/>
        <end position="270"/>
    </location>
</feature>
<protein>
    <recommendedName>
        <fullName evidence="2">RNase H type-1 domain-containing protein</fullName>
    </recommendedName>
</protein>
<dbReference type="Gene3D" id="3.30.420.10">
    <property type="entry name" value="Ribonuclease H-like superfamily/Ribonuclease H"/>
    <property type="match status" value="1"/>
</dbReference>
<dbReference type="InterPro" id="IPR036397">
    <property type="entry name" value="RNaseH_sf"/>
</dbReference>
<reference evidence="3" key="1">
    <citation type="submission" date="2019-08" db="EMBL/GenBank/DDBJ databases">
        <title>Reference gene set and small RNA set construction with multiple tissues from Davidia involucrata Baill.</title>
        <authorList>
            <person name="Yang H."/>
            <person name="Zhou C."/>
            <person name="Li G."/>
            <person name="Wang J."/>
            <person name="Gao P."/>
            <person name="Wang M."/>
            <person name="Wang R."/>
            <person name="Zhao Y."/>
        </authorList>
    </citation>
    <scope>NUCLEOTIDE SEQUENCE</scope>
    <source>
        <tissue evidence="3">Mixed with DoveR01_LX</tissue>
    </source>
</reference>
<organism evidence="3">
    <name type="scientific">Davidia involucrata</name>
    <name type="common">Dove tree</name>
    <dbReference type="NCBI Taxonomy" id="16924"/>
    <lineage>
        <taxon>Eukaryota</taxon>
        <taxon>Viridiplantae</taxon>
        <taxon>Streptophyta</taxon>
        <taxon>Embryophyta</taxon>
        <taxon>Tracheophyta</taxon>
        <taxon>Spermatophyta</taxon>
        <taxon>Magnoliopsida</taxon>
        <taxon>eudicotyledons</taxon>
        <taxon>Gunneridae</taxon>
        <taxon>Pentapetalae</taxon>
        <taxon>asterids</taxon>
        <taxon>Cornales</taxon>
        <taxon>Nyssaceae</taxon>
        <taxon>Davidia</taxon>
    </lineage>
</organism>
<name>A0A5B6ZV30_DAVIN</name>
<dbReference type="Pfam" id="PF13456">
    <property type="entry name" value="RVT_3"/>
    <property type="match status" value="1"/>
</dbReference>
<proteinExistence type="predicted"/>